<dbReference type="Proteomes" id="UP001374535">
    <property type="component" value="Chromosome 10"/>
</dbReference>
<feature type="compositionally biased region" description="Acidic residues" evidence="1">
    <location>
        <begin position="388"/>
        <end position="402"/>
    </location>
</feature>
<feature type="region of interest" description="Disordered" evidence="1">
    <location>
        <begin position="1"/>
        <end position="20"/>
    </location>
</feature>
<dbReference type="InterPro" id="IPR058594">
    <property type="entry name" value="PB1-like_dom_pln"/>
</dbReference>
<evidence type="ECO:0000256" key="1">
    <source>
        <dbReference type="SAM" id="MobiDB-lite"/>
    </source>
</evidence>
<feature type="region of interest" description="Disordered" evidence="1">
    <location>
        <begin position="78"/>
        <end position="170"/>
    </location>
</feature>
<reference evidence="4 5" key="1">
    <citation type="journal article" date="2023" name="Life. Sci Alliance">
        <title>Evolutionary insights into 3D genome organization and epigenetic landscape of Vigna mungo.</title>
        <authorList>
            <person name="Junaid A."/>
            <person name="Singh B."/>
            <person name="Bhatia S."/>
        </authorList>
    </citation>
    <scope>NUCLEOTIDE SEQUENCE [LARGE SCALE GENOMIC DNA]</scope>
    <source>
        <strain evidence="4">Urdbean</strain>
    </source>
</reference>
<feature type="region of interest" description="Disordered" evidence="1">
    <location>
        <begin position="475"/>
        <end position="502"/>
    </location>
</feature>
<dbReference type="Pfam" id="PF03108">
    <property type="entry name" value="DBD_Tnp_Mut"/>
    <property type="match status" value="1"/>
</dbReference>
<feature type="region of interest" description="Disordered" evidence="1">
    <location>
        <begin position="543"/>
        <end position="598"/>
    </location>
</feature>
<evidence type="ECO:0008006" key="6">
    <source>
        <dbReference type="Google" id="ProtNLM"/>
    </source>
</evidence>
<feature type="compositionally biased region" description="Acidic residues" evidence="1">
    <location>
        <begin position="490"/>
        <end position="499"/>
    </location>
</feature>
<evidence type="ECO:0000313" key="4">
    <source>
        <dbReference type="EMBL" id="WVY93983.1"/>
    </source>
</evidence>
<feature type="domain" description="Transposase MuDR plant" evidence="2">
    <location>
        <begin position="612"/>
        <end position="664"/>
    </location>
</feature>
<keyword evidence="5" id="KW-1185">Reference proteome</keyword>
<protein>
    <recommendedName>
        <fullName evidence="6">Transposase MuDR plant domain-containing protein</fullName>
    </recommendedName>
</protein>
<dbReference type="AlphaFoldDB" id="A0AAQ3MNC3"/>
<accession>A0AAQ3MNC3</accession>
<feature type="region of interest" description="Disordered" evidence="1">
    <location>
        <begin position="936"/>
        <end position="979"/>
    </location>
</feature>
<dbReference type="EMBL" id="CP144691">
    <property type="protein sequence ID" value="WVY93983.1"/>
    <property type="molecule type" value="Genomic_DNA"/>
</dbReference>
<feature type="compositionally biased region" description="Basic and acidic residues" evidence="1">
    <location>
        <begin position="141"/>
        <end position="168"/>
    </location>
</feature>
<dbReference type="PANTHER" id="PTHR31973">
    <property type="entry name" value="POLYPROTEIN, PUTATIVE-RELATED"/>
    <property type="match status" value="1"/>
</dbReference>
<proteinExistence type="predicted"/>
<dbReference type="Pfam" id="PF26130">
    <property type="entry name" value="PB1-like"/>
    <property type="match status" value="1"/>
</dbReference>
<feature type="domain" description="PB1-like" evidence="3">
    <location>
        <begin position="250"/>
        <end position="327"/>
    </location>
</feature>
<evidence type="ECO:0000259" key="2">
    <source>
        <dbReference type="Pfam" id="PF03108"/>
    </source>
</evidence>
<evidence type="ECO:0000313" key="5">
    <source>
        <dbReference type="Proteomes" id="UP001374535"/>
    </source>
</evidence>
<name>A0AAQ3MNC3_VIGMU</name>
<evidence type="ECO:0000259" key="3">
    <source>
        <dbReference type="Pfam" id="PF26130"/>
    </source>
</evidence>
<feature type="region of interest" description="Disordered" evidence="1">
    <location>
        <begin position="388"/>
        <end position="439"/>
    </location>
</feature>
<feature type="compositionally biased region" description="Basic and acidic residues" evidence="1">
    <location>
        <begin position="11"/>
        <end position="20"/>
    </location>
</feature>
<dbReference type="PANTHER" id="PTHR31973:SF198">
    <property type="entry name" value="TRANSCRIPTION FACTOR INTERACTOR AND REGULATOR CCHC(ZN) FAMILY"/>
    <property type="match status" value="1"/>
</dbReference>
<gene>
    <name evidence="4" type="ORF">V8G54_033071</name>
</gene>
<organism evidence="4 5">
    <name type="scientific">Vigna mungo</name>
    <name type="common">Black gram</name>
    <name type="synonym">Phaseolus mungo</name>
    <dbReference type="NCBI Taxonomy" id="3915"/>
    <lineage>
        <taxon>Eukaryota</taxon>
        <taxon>Viridiplantae</taxon>
        <taxon>Streptophyta</taxon>
        <taxon>Embryophyta</taxon>
        <taxon>Tracheophyta</taxon>
        <taxon>Spermatophyta</taxon>
        <taxon>Magnoliopsida</taxon>
        <taxon>eudicotyledons</taxon>
        <taxon>Gunneridae</taxon>
        <taxon>Pentapetalae</taxon>
        <taxon>rosids</taxon>
        <taxon>fabids</taxon>
        <taxon>Fabales</taxon>
        <taxon>Fabaceae</taxon>
        <taxon>Papilionoideae</taxon>
        <taxon>50 kb inversion clade</taxon>
        <taxon>NPAAA clade</taxon>
        <taxon>indigoferoid/millettioid clade</taxon>
        <taxon>Phaseoleae</taxon>
        <taxon>Vigna</taxon>
    </lineage>
</organism>
<dbReference type="InterPro" id="IPR004332">
    <property type="entry name" value="Transposase_MuDR"/>
</dbReference>
<sequence length="979" mass="109898">MQANGASEQDLEPRQRNPFESKLHAGESLKIAKGNSSVPDGLGSRLDRVLGQRIHHWHEPHQIRTLGVVIEKLLHSQQQRQLTTGRRRTVVATTTTEAQRRRRLHDDEDVGSIDEAEARGGNNGPRGKCSGNGNGPRGRRSNNDLKKDEEQLLHKEEEGKRKKEEEWRRKQKNKSRFDRLLCLGLPLNRGNRRFQKRCVKRKCVEQGRRFVQRWALTIPVEIMERKGFVKDNFEGKGLEAVFLRSKKGGKVVFHHGGKFGNDGSFRYHGGQTTTLLIHTDRWSYFEILGILKEMGYRNVKELWYSLSGRVLEDRSNACGEVSIALLNGSSHLFVVHMVSQPDYILELQYDVGEHGEDVISGQEGQVGCQESEVGCGLWEDVVGGEENVEEDDGQYGEVDGGEEAQVGGQEGHDVVGGGKNVKEDGGQYGEADGGEEGEVGCGLGKNVVAGEENVEEDGGQYGEEAQVGGEDVVGGEENVEEDGGQYGEGDGGEEGEVDDKEGQVGCGLEDVVADEENIEEDGGQYGEADGEDDLVDVVVHADEEVEEEDVEIGTGSASRRSKLHAQARGLSNNEWESDKCGSIDESDDDSRNETPRYGDFGVFSKPVNMKEYKWELGTYLPKKNDFIDAIMTYGIHNGRKLKISKNDKRRICVKCCGSQGKCPWYASDKLEKTMKANPDINLKNLHSKFSKNGILVCLSLQQPRQKLWLPPTLMVVSNCDMKDLKVKVSGRPSCDTLVNNISEAFNSVIVDARGKPIITMLEEIHSYLMKRWASNRQKIIKYEGVICPKIQKRLQKELQKTQYWIPNGFSQGSPCCHALTAMRFQNMNPEHFIPNWFRTSTYEETYNPIIFPVNEPELWQRTSYPHIFPPPNRVLPGRPRKKRRLESWEQMRDDTQLGQAGIPKRCGICRQLGHRRTNCHQASQHQHHQAIANPIEGSEQQDHQPTPHPNQASQQEDHQPTPHATQGSQITRDDTSTTV</sequence>
<feature type="compositionally biased region" description="Low complexity" evidence="1">
    <location>
        <begin position="78"/>
        <end position="97"/>
    </location>
</feature>